<protein>
    <submittedName>
        <fullName evidence="2">DUF411 domain-containing protein</fullName>
    </submittedName>
</protein>
<evidence type="ECO:0000256" key="1">
    <source>
        <dbReference type="SAM" id="SignalP"/>
    </source>
</evidence>
<evidence type="ECO:0000313" key="2">
    <source>
        <dbReference type="EMBL" id="MBD1548792.1"/>
    </source>
</evidence>
<dbReference type="AlphaFoldDB" id="A0A926P6H2"/>
<reference evidence="2" key="1">
    <citation type="submission" date="2020-05" db="EMBL/GenBank/DDBJ databases">
        <title>Identification of trans-AT polyketide cluster in two marine bacteria, producers of a novel glutaramide-containing polyketide sesbanimide D and analogs.</title>
        <authorList>
            <person name="Kacar D."/>
            <person name="Rodriguez P."/>
            <person name="Canedo L."/>
            <person name="Gonzalez E."/>
            <person name="Galan B."/>
            <person name="De La Calle F."/>
            <person name="Garcia J.L."/>
        </authorList>
    </citation>
    <scope>NUCLEOTIDE SEQUENCE</scope>
    <source>
        <strain evidence="2">PHM038</strain>
    </source>
</reference>
<feature type="signal peptide" evidence="1">
    <location>
        <begin position="1"/>
        <end position="23"/>
    </location>
</feature>
<dbReference type="Pfam" id="PF04214">
    <property type="entry name" value="DUF411"/>
    <property type="match status" value="1"/>
</dbReference>
<accession>A0A926P6H2</accession>
<dbReference type="InterPro" id="IPR007332">
    <property type="entry name" value="DUF411"/>
</dbReference>
<dbReference type="Proteomes" id="UP000598467">
    <property type="component" value="Unassembled WGS sequence"/>
</dbReference>
<feature type="chain" id="PRO_5037664482" evidence="1">
    <location>
        <begin position="24"/>
        <end position="154"/>
    </location>
</feature>
<comment type="caution">
    <text evidence="2">The sequence shown here is derived from an EMBL/GenBank/DDBJ whole genome shotgun (WGS) entry which is preliminary data.</text>
</comment>
<sequence>MTRTQLFAAAILAGSLFSLPVHAGDENTITVFKSPWCGCCKIWTDAVEKAGYKVIVQDMEDLTAIKKQAGIPDNMEACHTAVMGNGTKYILEGHVPLEAIDKMMSERPDIRGLAVPGMPSGSLGMGYDKDAKYTVYALGQKPSESPKPYFQAGQ</sequence>
<dbReference type="RefSeq" id="WP_190293479.1">
    <property type="nucleotide sequence ID" value="NZ_JABFCZ010000026.1"/>
</dbReference>
<dbReference type="SUPFAM" id="SSF52833">
    <property type="entry name" value="Thioredoxin-like"/>
    <property type="match status" value="1"/>
</dbReference>
<evidence type="ECO:0000313" key="3">
    <source>
        <dbReference type="Proteomes" id="UP000598467"/>
    </source>
</evidence>
<proteinExistence type="predicted"/>
<dbReference type="InterPro" id="IPR036249">
    <property type="entry name" value="Thioredoxin-like_sf"/>
</dbReference>
<dbReference type="EMBL" id="JABFCZ010000026">
    <property type="protein sequence ID" value="MBD1548792.1"/>
    <property type="molecule type" value="Genomic_DNA"/>
</dbReference>
<keyword evidence="1" id="KW-0732">Signal</keyword>
<gene>
    <name evidence="2" type="ORF">HK439_21220</name>
</gene>
<organism evidence="2 3">
    <name type="scientific">Roseibium aggregatum</name>
    <dbReference type="NCBI Taxonomy" id="187304"/>
    <lineage>
        <taxon>Bacteria</taxon>
        <taxon>Pseudomonadati</taxon>
        <taxon>Pseudomonadota</taxon>
        <taxon>Alphaproteobacteria</taxon>
        <taxon>Hyphomicrobiales</taxon>
        <taxon>Stappiaceae</taxon>
        <taxon>Roseibium</taxon>
    </lineage>
</organism>
<name>A0A926P6H2_9HYPH</name>